<dbReference type="InterPro" id="IPR037171">
    <property type="entry name" value="NagB/RpiA_transferase-like"/>
</dbReference>
<accession>A0A078M191</accession>
<name>A0A078M191_9STAP</name>
<keyword evidence="6" id="KW-0436">Ligase</keyword>
<keyword evidence="7" id="KW-1185">Reference proteome</keyword>
<keyword evidence="5" id="KW-0479">Metal-binding</keyword>
<dbReference type="HOGENOM" id="CLU_066245_2_2_9"/>
<dbReference type="PIRSF" id="PIRSF006806">
    <property type="entry name" value="FTHF_cligase"/>
    <property type="match status" value="1"/>
</dbReference>
<dbReference type="GO" id="GO:0009396">
    <property type="term" value="P:folic acid-containing compound biosynthetic process"/>
    <property type="evidence" value="ECO:0007669"/>
    <property type="project" value="TreeGrafter"/>
</dbReference>
<dbReference type="eggNOG" id="COG0212">
    <property type="taxonomic scope" value="Bacteria"/>
</dbReference>
<feature type="binding site" evidence="4">
    <location>
        <position position="49"/>
    </location>
    <ligand>
        <name>substrate</name>
    </ligand>
</feature>
<feature type="binding site" evidence="4">
    <location>
        <begin position="130"/>
        <end position="138"/>
    </location>
    <ligand>
        <name>ATP</name>
        <dbReference type="ChEBI" id="CHEBI:30616"/>
    </ligand>
</feature>
<dbReference type="AlphaFoldDB" id="A0A078M191"/>
<dbReference type="OrthoDB" id="9801938at2"/>
<comment type="cofactor">
    <cofactor evidence="5">
        <name>Mg(2+)</name>
        <dbReference type="ChEBI" id="CHEBI:18420"/>
    </cofactor>
</comment>
<evidence type="ECO:0000256" key="4">
    <source>
        <dbReference type="PIRSR" id="PIRSR006806-1"/>
    </source>
</evidence>
<dbReference type="InterPro" id="IPR024185">
    <property type="entry name" value="FTHF_cligase-like_sf"/>
</dbReference>
<dbReference type="EC" id="6.3.3.2" evidence="5"/>
<keyword evidence="2 4" id="KW-0547">Nucleotide-binding</keyword>
<evidence type="ECO:0000313" key="6">
    <source>
        <dbReference type="EMBL" id="CEA00034.1"/>
    </source>
</evidence>
<dbReference type="RefSeq" id="WP_035808657.1">
    <property type="nucleotide sequence ID" value="NZ_CCSE01000001.1"/>
</dbReference>
<comment type="catalytic activity">
    <reaction evidence="5">
        <text>(6S)-5-formyl-5,6,7,8-tetrahydrofolate + ATP = (6R)-5,10-methenyltetrahydrofolate + ADP + phosphate</text>
        <dbReference type="Rhea" id="RHEA:10488"/>
        <dbReference type="ChEBI" id="CHEBI:30616"/>
        <dbReference type="ChEBI" id="CHEBI:43474"/>
        <dbReference type="ChEBI" id="CHEBI:57455"/>
        <dbReference type="ChEBI" id="CHEBI:57457"/>
        <dbReference type="ChEBI" id="CHEBI:456216"/>
        <dbReference type="EC" id="6.3.3.2"/>
    </reaction>
</comment>
<dbReference type="InterPro" id="IPR002698">
    <property type="entry name" value="FTHF_cligase"/>
</dbReference>
<dbReference type="GO" id="GO:0005524">
    <property type="term" value="F:ATP binding"/>
    <property type="evidence" value="ECO:0007669"/>
    <property type="project" value="UniProtKB-KW"/>
</dbReference>
<feature type="binding site" evidence="4">
    <location>
        <position position="54"/>
    </location>
    <ligand>
        <name>substrate</name>
    </ligand>
</feature>
<dbReference type="Pfam" id="PF01812">
    <property type="entry name" value="5-FTHF_cyc-lig"/>
    <property type="match status" value="1"/>
</dbReference>
<dbReference type="Gene3D" id="3.40.50.10420">
    <property type="entry name" value="NagB/RpiA/CoA transferase-like"/>
    <property type="match status" value="1"/>
</dbReference>
<dbReference type="Proteomes" id="UP000044136">
    <property type="component" value="Unassembled WGS sequence"/>
</dbReference>
<dbReference type="PANTHER" id="PTHR23407">
    <property type="entry name" value="ATPASE INHIBITOR/5-FORMYLTETRAHYDROFOLATE CYCLO-LIGASE"/>
    <property type="match status" value="1"/>
</dbReference>
<sequence>MSKKELRQNMISILKNMDTDDKNAAADNITVHAKEYIASRGFKSVGIVLPMKIEYDTWKLIDELLAMDVEVYSPQCHYDDKSMTFHRLTSRDEVTTDEKNIPIPDTAAPVNNDVDLLIVPGLIFSPDGYRIGYGGGFYDRFLTNFGGSTASLIFSEQIGETIVMEHDLPVDALITDKEIFNVKEVRENEK</sequence>
<keyword evidence="3 4" id="KW-0067">ATP-binding</keyword>
<dbReference type="GO" id="GO:0046872">
    <property type="term" value="F:metal ion binding"/>
    <property type="evidence" value="ECO:0007669"/>
    <property type="project" value="UniProtKB-KW"/>
</dbReference>
<dbReference type="SUPFAM" id="SSF100950">
    <property type="entry name" value="NagB/RpiA/CoA transferase-like"/>
    <property type="match status" value="1"/>
</dbReference>
<feature type="binding site" evidence="4">
    <location>
        <begin position="3"/>
        <end position="7"/>
    </location>
    <ligand>
        <name>ATP</name>
        <dbReference type="ChEBI" id="CHEBI:30616"/>
    </ligand>
</feature>
<protein>
    <recommendedName>
        <fullName evidence="5">5-formyltetrahydrofolate cyclo-ligase</fullName>
        <ecNumber evidence="5">6.3.3.2</ecNumber>
    </recommendedName>
</protein>
<evidence type="ECO:0000313" key="7">
    <source>
        <dbReference type="Proteomes" id="UP000044136"/>
    </source>
</evidence>
<dbReference type="NCBIfam" id="TIGR02727">
    <property type="entry name" value="MTHFS_bact"/>
    <property type="match status" value="1"/>
</dbReference>
<evidence type="ECO:0000256" key="1">
    <source>
        <dbReference type="ARBA" id="ARBA00010638"/>
    </source>
</evidence>
<organism evidence="6 7">
    <name type="scientific">Jeotgalicoccus saudimassiliensis</name>
    <dbReference type="NCBI Taxonomy" id="1461582"/>
    <lineage>
        <taxon>Bacteria</taxon>
        <taxon>Bacillati</taxon>
        <taxon>Bacillota</taxon>
        <taxon>Bacilli</taxon>
        <taxon>Bacillales</taxon>
        <taxon>Staphylococcaceae</taxon>
        <taxon>Jeotgalicoccus</taxon>
    </lineage>
</organism>
<evidence type="ECO:0000256" key="3">
    <source>
        <dbReference type="ARBA" id="ARBA00022840"/>
    </source>
</evidence>
<proteinExistence type="inferred from homology"/>
<gene>
    <name evidence="6" type="ORF">BN1048_00781</name>
</gene>
<dbReference type="GO" id="GO:0030272">
    <property type="term" value="F:5-formyltetrahydrofolate cyclo-ligase activity"/>
    <property type="evidence" value="ECO:0007669"/>
    <property type="project" value="UniProtKB-EC"/>
</dbReference>
<comment type="similarity">
    <text evidence="1 5">Belongs to the 5-formyltetrahydrofolate cyclo-ligase family.</text>
</comment>
<dbReference type="GO" id="GO:0035999">
    <property type="term" value="P:tetrahydrofolate interconversion"/>
    <property type="evidence" value="ECO:0007669"/>
    <property type="project" value="TreeGrafter"/>
</dbReference>
<keyword evidence="5" id="KW-0460">Magnesium</keyword>
<dbReference type="STRING" id="1461582.BN1048_00781"/>
<dbReference type="PANTHER" id="PTHR23407:SF1">
    <property type="entry name" value="5-FORMYLTETRAHYDROFOLATE CYCLO-LIGASE"/>
    <property type="match status" value="1"/>
</dbReference>
<dbReference type="EMBL" id="CCSE01000001">
    <property type="protein sequence ID" value="CEA00034.1"/>
    <property type="molecule type" value="Genomic_DNA"/>
</dbReference>
<evidence type="ECO:0000256" key="2">
    <source>
        <dbReference type="ARBA" id="ARBA00022741"/>
    </source>
</evidence>
<evidence type="ECO:0000256" key="5">
    <source>
        <dbReference type="RuleBase" id="RU361279"/>
    </source>
</evidence>
<reference evidence="6 7" key="1">
    <citation type="submission" date="2014-07" db="EMBL/GenBank/DDBJ databases">
        <authorList>
            <person name="Urmite Genomes Urmite Genomes"/>
        </authorList>
    </citation>
    <scope>NUCLEOTIDE SEQUENCE [LARGE SCALE GENOMIC DNA]</scope>
    <source>
        <strain evidence="6 7">13MG44_air</strain>
    </source>
</reference>